<gene>
    <name evidence="1" type="ORF">A5634_25960</name>
</gene>
<dbReference type="OrthoDB" id="164904at2"/>
<sequence length="134" mass="15132">MERLPYIDEHAIAIHASPDDTWSALLRKTCRDPADPTTVPVGFKLEEATAPRRLALKGRHLFAIYRLVFELDPEPHGVRLRALTFAAFPGLRGRMYRALVIGSGGHRVVVRRMLRRVAAQVASPYSHSRQGRRP</sequence>
<evidence type="ECO:0008006" key="3">
    <source>
        <dbReference type="Google" id="ProtNLM"/>
    </source>
</evidence>
<name>A0A1A3NXR3_MYCAS</name>
<accession>A0A1A3NXR3</accession>
<dbReference type="Proteomes" id="UP000093928">
    <property type="component" value="Unassembled WGS sequence"/>
</dbReference>
<comment type="caution">
    <text evidence="1">The sequence shown here is derived from an EMBL/GenBank/DDBJ whole genome shotgun (WGS) entry which is preliminary data.</text>
</comment>
<organism evidence="1 2">
    <name type="scientific">Mycobacterium asiaticum</name>
    <dbReference type="NCBI Taxonomy" id="1790"/>
    <lineage>
        <taxon>Bacteria</taxon>
        <taxon>Bacillati</taxon>
        <taxon>Actinomycetota</taxon>
        <taxon>Actinomycetes</taxon>
        <taxon>Mycobacteriales</taxon>
        <taxon>Mycobacteriaceae</taxon>
        <taxon>Mycobacterium</taxon>
    </lineage>
</organism>
<evidence type="ECO:0000313" key="1">
    <source>
        <dbReference type="EMBL" id="OBK25809.1"/>
    </source>
</evidence>
<protein>
    <recommendedName>
        <fullName evidence="3">Polyketide cyclase / dehydrase and lipid transport</fullName>
    </recommendedName>
</protein>
<dbReference type="SUPFAM" id="SSF55961">
    <property type="entry name" value="Bet v1-like"/>
    <property type="match status" value="1"/>
</dbReference>
<dbReference type="EMBL" id="LZLS01000132">
    <property type="protein sequence ID" value="OBK25809.1"/>
    <property type="molecule type" value="Genomic_DNA"/>
</dbReference>
<reference evidence="1 2" key="1">
    <citation type="submission" date="2016-06" db="EMBL/GenBank/DDBJ databases">
        <authorList>
            <person name="Kjaerup R.B."/>
            <person name="Dalgaard T.S."/>
            <person name="Juul-Madsen H.R."/>
        </authorList>
    </citation>
    <scope>NUCLEOTIDE SEQUENCE [LARGE SCALE GENOMIC DNA]</scope>
    <source>
        <strain evidence="1 2">1165133.8</strain>
    </source>
</reference>
<dbReference type="RefSeq" id="WP_065144705.1">
    <property type="nucleotide sequence ID" value="NZ_LZLS01000132.1"/>
</dbReference>
<dbReference type="AlphaFoldDB" id="A0A1A3NXR3"/>
<evidence type="ECO:0000313" key="2">
    <source>
        <dbReference type="Proteomes" id="UP000093928"/>
    </source>
</evidence>
<proteinExistence type="predicted"/>